<name>A0A7W9NHJ9_9PSEU</name>
<protein>
    <recommendedName>
        <fullName evidence="7">ESAT-6 protein secretion system EspG family protein</fullName>
    </recommendedName>
</protein>
<comment type="similarity">
    <text evidence="2">Belongs to the EspG family.</text>
</comment>
<accession>A0A7W9NHJ9</accession>
<comment type="caution">
    <text evidence="5">The sequence shown here is derived from an EMBL/GenBank/DDBJ whole genome shotgun (WGS) entry which is preliminary data.</text>
</comment>
<evidence type="ECO:0000256" key="2">
    <source>
        <dbReference type="ARBA" id="ARBA00006411"/>
    </source>
</evidence>
<evidence type="ECO:0008006" key="7">
    <source>
        <dbReference type="Google" id="ProtNLM"/>
    </source>
</evidence>
<comment type="subcellular location">
    <subcellularLocation>
        <location evidence="1">Cytoplasm</location>
    </subcellularLocation>
</comment>
<evidence type="ECO:0000313" key="5">
    <source>
        <dbReference type="EMBL" id="MBB5892208.1"/>
    </source>
</evidence>
<keyword evidence="3" id="KW-0963">Cytoplasm</keyword>
<organism evidence="5 6">
    <name type="scientific">Kutzneria kofuensis</name>
    <dbReference type="NCBI Taxonomy" id="103725"/>
    <lineage>
        <taxon>Bacteria</taxon>
        <taxon>Bacillati</taxon>
        <taxon>Actinomycetota</taxon>
        <taxon>Actinomycetes</taxon>
        <taxon>Pseudonocardiales</taxon>
        <taxon>Pseudonocardiaceae</taxon>
        <taxon>Kutzneria</taxon>
    </lineage>
</organism>
<evidence type="ECO:0000256" key="4">
    <source>
        <dbReference type="ARBA" id="ARBA00023186"/>
    </source>
</evidence>
<evidence type="ECO:0000256" key="1">
    <source>
        <dbReference type="ARBA" id="ARBA00004496"/>
    </source>
</evidence>
<dbReference type="Pfam" id="PF14011">
    <property type="entry name" value="ESX-1_EspG"/>
    <property type="match status" value="1"/>
</dbReference>
<dbReference type="AlphaFoldDB" id="A0A7W9NHJ9"/>
<keyword evidence="4" id="KW-0143">Chaperone</keyword>
<dbReference type="EMBL" id="JACHIR010000001">
    <property type="protein sequence ID" value="MBB5892208.1"/>
    <property type="molecule type" value="Genomic_DNA"/>
</dbReference>
<dbReference type="Proteomes" id="UP000585638">
    <property type="component" value="Unassembled WGS sequence"/>
</dbReference>
<reference evidence="5 6" key="1">
    <citation type="submission" date="2020-08" db="EMBL/GenBank/DDBJ databases">
        <title>Sequencing the genomes of 1000 actinobacteria strains.</title>
        <authorList>
            <person name="Klenk H.-P."/>
        </authorList>
    </citation>
    <scope>NUCLEOTIDE SEQUENCE [LARGE SCALE GENOMIC DNA]</scope>
    <source>
        <strain evidence="5 6">DSM 43851</strain>
    </source>
</reference>
<evidence type="ECO:0000256" key="3">
    <source>
        <dbReference type="ARBA" id="ARBA00022490"/>
    </source>
</evidence>
<sequence>MPPIAILPLAAFDIVWEDLRLGSVPYPFDVPSHGATLDERARIRTAVYEDLERNGLARGRQPDPNLHDALRLLARPHIQLDTISTLDRQRGLMVYAASVAVGQRALLAVQQGGTMRLEYIRDTALAASLVALLPPHQPGPGQQVSVPAKELAQPNRHSPEAQTLTTMFGDPVLRLGQFAGAMFDEHGTARRMPGLSWFDTEAGRYLGVSGRGRDGEDWATLSPADTSGLIHRLGDMIRMAGRR</sequence>
<proteinExistence type="inferred from homology"/>
<dbReference type="RefSeq" id="WP_184862806.1">
    <property type="nucleotide sequence ID" value="NZ_BAAAWY010000003.1"/>
</dbReference>
<gene>
    <name evidence="5" type="ORF">BJ998_003404</name>
</gene>
<keyword evidence="6" id="KW-1185">Reference proteome</keyword>
<dbReference type="InterPro" id="IPR025734">
    <property type="entry name" value="EspG"/>
</dbReference>
<evidence type="ECO:0000313" key="6">
    <source>
        <dbReference type="Proteomes" id="UP000585638"/>
    </source>
</evidence>